<dbReference type="AlphaFoldDB" id="A0A975BE82"/>
<name>A0A975BE82_9BACT</name>
<accession>A0A975BE82</accession>
<dbReference type="Proteomes" id="UP000663720">
    <property type="component" value="Chromosome"/>
</dbReference>
<evidence type="ECO:0000313" key="2">
    <source>
        <dbReference type="Proteomes" id="UP000663720"/>
    </source>
</evidence>
<sequence>MIIQLKQETEKLNITYRKTACYQKLFMHNTVITLQNYNRKEKS</sequence>
<protein>
    <submittedName>
        <fullName evidence="1">Uncharacterized protein</fullName>
    </submittedName>
</protein>
<dbReference type="KEGG" id="dli:dnl_63260"/>
<organism evidence="1 2">
    <name type="scientific">Desulfonema limicola</name>
    <dbReference type="NCBI Taxonomy" id="45656"/>
    <lineage>
        <taxon>Bacteria</taxon>
        <taxon>Pseudomonadati</taxon>
        <taxon>Thermodesulfobacteriota</taxon>
        <taxon>Desulfobacteria</taxon>
        <taxon>Desulfobacterales</taxon>
        <taxon>Desulfococcaceae</taxon>
        <taxon>Desulfonema</taxon>
    </lineage>
</organism>
<keyword evidence="2" id="KW-1185">Reference proteome</keyword>
<gene>
    <name evidence="1" type="ORF">dnl_63260</name>
</gene>
<dbReference type="EMBL" id="CP061799">
    <property type="protein sequence ID" value="QTA83902.1"/>
    <property type="molecule type" value="Genomic_DNA"/>
</dbReference>
<evidence type="ECO:0000313" key="1">
    <source>
        <dbReference type="EMBL" id="QTA83902.1"/>
    </source>
</evidence>
<proteinExistence type="predicted"/>
<reference evidence="1" key="1">
    <citation type="journal article" date="2021" name="Microb. Physiol.">
        <title>Proteogenomic Insights into the Physiology of Marine, Sulfate-Reducing, Filamentous Desulfonema limicola and Desulfonema magnum.</title>
        <authorList>
            <person name="Schnaars V."/>
            <person name="Wohlbrand L."/>
            <person name="Scheve S."/>
            <person name="Hinrichs C."/>
            <person name="Reinhardt R."/>
            <person name="Rabus R."/>
        </authorList>
    </citation>
    <scope>NUCLEOTIDE SEQUENCE</scope>
    <source>
        <strain evidence="1">5ac10</strain>
    </source>
</reference>